<dbReference type="PATRIC" id="fig|1365250.3.peg.1811"/>
<dbReference type="SUPFAM" id="SSF51197">
    <property type="entry name" value="Clavaminate synthase-like"/>
    <property type="match status" value="1"/>
</dbReference>
<evidence type="ECO:0000256" key="2">
    <source>
        <dbReference type="ARBA" id="ARBA00023002"/>
    </source>
</evidence>
<keyword evidence="5" id="KW-0223">Dioxygenase</keyword>
<evidence type="ECO:0000313" key="6">
    <source>
        <dbReference type="Proteomes" id="UP000076643"/>
    </source>
</evidence>
<dbReference type="GO" id="GO:0017000">
    <property type="term" value="P:antibiotic biosynthetic process"/>
    <property type="evidence" value="ECO:0007669"/>
    <property type="project" value="UniProtKB-KW"/>
</dbReference>
<proteinExistence type="predicted"/>
<dbReference type="PANTHER" id="PTHR10696">
    <property type="entry name" value="GAMMA-BUTYROBETAINE HYDROXYLASE-RELATED"/>
    <property type="match status" value="1"/>
</dbReference>
<dbReference type="Pfam" id="PF02668">
    <property type="entry name" value="TauD"/>
    <property type="match status" value="1"/>
</dbReference>
<comment type="caution">
    <text evidence="5">The sequence shown here is derived from an EMBL/GenBank/DDBJ whole genome shotgun (WGS) entry which is preliminary data.</text>
</comment>
<keyword evidence="2" id="KW-0560">Oxidoreductase</keyword>
<dbReference type="PANTHER" id="PTHR10696:SF56">
    <property type="entry name" value="TAUD_TFDA-LIKE DOMAIN-CONTAINING PROTEIN"/>
    <property type="match status" value="1"/>
</dbReference>
<dbReference type="GeneID" id="57364396"/>
<dbReference type="RefSeq" id="WP_063356320.1">
    <property type="nucleotide sequence ID" value="NZ_AQHB01000038.1"/>
</dbReference>
<evidence type="ECO:0000256" key="3">
    <source>
        <dbReference type="ARBA" id="ARBA00023194"/>
    </source>
</evidence>
<feature type="domain" description="TauD/TfdA-like" evidence="4">
    <location>
        <begin position="36"/>
        <end position="316"/>
    </location>
</feature>
<evidence type="ECO:0000256" key="1">
    <source>
        <dbReference type="ARBA" id="ARBA00001954"/>
    </source>
</evidence>
<protein>
    <submittedName>
        <fullName evidence="5">Taurine catabolism dioxygenase TauD/TfdA</fullName>
    </submittedName>
</protein>
<evidence type="ECO:0000313" key="5">
    <source>
        <dbReference type="EMBL" id="KZN39967.1"/>
    </source>
</evidence>
<dbReference type="EMBL" id="AUYB01000097">
    <property type="protein sequence ID" value="KZN39967.1"/>
    <property type="molecule type" value="Genomic_DNA"/>
</dbReference>
<accession>A0A166XBF3</accession>
<dbReference type="STRING" id="43657.S4054249_01795"/>
<keyword evidence="6" id="KW-1185">Reference proteome</keyword>
<keyword evidence="3" id="KW-0045">Antibiotic biosynthesis</keyword>
<dbReference type="GO" id="GO:0016706">
    <property type="term" value="F:2-oxoglutarate-dependent dioxygenase activity"/>
    <property type="evidence" value="ECO:0007669"/>
    <property type="project" value="UniProtKB-ARBA"/>
</dbReference>
<gene>
    <name evidence="5" type="ORF">N475_12895</name>
</gene>
<evidence type="ECO:0000259" key="4">
    <source>
        <dbReference type="Pfam" id="PF02668"/>
    </source>
</evidence>
<sequence length="321" mass="37069">MDQLLALDNEANLATRDRFIHDLSAHKQSGLAWVKSHIREINEWVDNDGVALLRGLNIVSTNQFSSILEAIFGEPLSQYVYRSSPRTALRNNVYTTTEYHADQVILQHNENAYSNCWPMRMGFFCVVPAKTGGNTPLADSREVYRKLPHALRDKFENLGVMYVRNYGDIDLPWQEVFQTQSKEEVEAYCWKNDIIFEWKSDNHLQTKQIRPAVATHPQTKEKVWFNQAHLFHCSSIDNQMPESMRESIGLDRLPRNAYFGDGTEISAEDIATINEVYESVTFAYQWQRNDIMLLDNMLYTHGREAYTGTRKVLVGMAKAAY</sequence>
<reference evidence="5 6" key="1">
    <citation type="submission" date="2013-07" db="EMBL/GenBank/DDBJ databases">
        <title>Comparative Genomic and Metabolomic Analysis of Twelve Strains of Pseudoalteromonas luteoviolacea.</title>
        <authorList>
            <person name="Vynne N.G."/>
            <person name="Mansson M."/>
            <person name="Gram L."/>
        </authorList>
    </citation>
    <scope>NUCLEOTIDE SEQUENCE [LARGE SCALE GENOMIC DNA]</scope>
    <source>
        <strain evidence="5 6">DSM 6061</strain>
    </source>
</reference>
<organism evidence="5 6">
    <name type="scientific">Pseudoalteromonas luteoviolacea DSM 6061</name>
    <dbReference type="NCBI Taxonomy" id="1365250"/>
    <lineage>
        <taxon>Bacteria</taxon>
        <taxon>Pseudomonadati</taxon>
        <taxon>Pseudomonadota</taxon>
        <taxon>Gammaproteobacteria</taxon>
        <taxon>Alteromonadales</taxon>
        <taxon>Pseudoalteromonadaceae</taxon>
        <taxon>Pseudoalteromonas</taxon>
    </lineage>
</organism>
<dbReference type="AlphaFoldDB" id="A0A166XBF3"/>
<name>A0A166XBF3_9GAMM</name>
<dbReference type="Proteomes" id="UP000076643">
    <property type="component" value="Unassembled WGS sequence"/>
</dbReference>
<dbReference type="InterPro" id="IPR003819">
    <property type="entry name" value="TauD/TfdA-like"/>
</dbReference>
<comment type="cofactor">
    <cofactor evidence="1">
        <name>Fe(2+)</name>
        <dbReference type="ChEBI" id="CHEBI:29033"/>
    </cofactor>
</comment>
<dbReference type="InterPro" id="IPR042098">
    <property type="entry name" value="TauD-like_sf"/>
</dbReference>
<dbReference type="InterPro" id="IPR050411">
    <property type="entry name" value="AlphaKG_dependent_hydroxylases"/>
</dbReference>
<dbReference type="Gene3D" id="3.60.130.10">
    <property type="entry name" value="Clavaminate synthase-like"/>
    <property type="match status" value="1"/>
</dbReference>